<name>A0AAD5Q680_PYTIN</name>
<accession>A0AAD5Q680</accession>
<dbReference type="AlphaFoldDB" id="A0AAD5Q680"/>
<evidence type="ECO:0000313" key="1">
    <source>
        <dbReference type="EMBL" id="KAJ0395998.1"/>
    </source>
</evidence>
<reference evidence="1" key="1">
    <citation type="submission" date="2021-12" db="EMBL/GenBank/DDBJ databases">
        <title>Prjna785345.</title>
        <authorList>
            <person name="Rujirawat T."/>
            <person name="Krajaejun T."/>
        </authorList>
    </citation>
    <scope>NUCLEOTIDE SEQUENCE</scope>
    <source>
        <strain evidence="1">Pi057C3</strain>
    </source>
</reference>
<proteinExistence type="predicted"/>
<dbReference type="Proteomes" id="UP001209570">
    <property type="component" value="Unassembled WGS sequence"/>
</dbReference>
<sequence>MYRIDIPAVDVDGASGRSIRARSPLRSGDVCDALKDVLQALLRKGAPTGGRDDDVAAAVSRLVAIALSHAIETYPALLLKNGPARAPTEEGDDAEAIEREAPAREEMAVSATELLALTEALSISVSSVVEQLEAIHDEQKDQTAVLEDMSESLACVSDTIAKRLGEVCDAMEAVKDRVY</sequence>
<keyword evidence="2" id="KW-1185">Reference proteome</keyword>
<gene>
    <name evidence="1" type="ORF">P43SY_000771</name>
</gene>
<dbReference type="EMBL" id="JAKCXM010000315">
    <property type="protein sequence ID" value="KAJ0395998.1"/>
    <property type="molecule type" value="Genomic_DNA"/>
</dbReference>
<evidence type="ECO:0000313" key="2">
    <source>
        <dbReference type="Proteomes" id="UP001209570"/>
    </source>
</evidence>
<comment type="caution">
    <text evidence="1">The sequence shown here is derived from an EMBL/GenBank/DDBJ whole genome shotgun (WGS) entry which is preliminary data.</text>
</comment>
<organism evidence="1 2">
    <name type="scientific">Pythium insidiosum</name>
    <name type="common">Pythiosis disease agent</name>
    <dbReference type="NCBI Taxonomy" id="114742"/>
    <lineage>
        <taxon>Eukaryota</taxon>
        <taxon>Sar</taxon>
        <taxon>Stramenopiles</taxon>
        <taxon>Oomycota</taxon>
        <taxon>Peronosporomycetes</taxon>
        <taxon>Pythiales</taxon>
        <taxon>Pythiaceae</taxon>
        <taxon>Pythium</taxon>
    </lineage>
</organism>
<protein>
    <submittedName>
        <fullName evidence="1">Uncharacterized protein</fullName>
    </submittedName>
</protein>